<feature type="domain" description="DYW" evidence="4">
    <location>
        <begin position="561"/>
        <end position="654"/>
    </location>
</feature>
<feature type="repeat" description="PPR" evidence="3">
    <location>
        <begin position="244"/>
        <end position="279"/>
    </location>
</feature>
<dbReference type="Gramene" id="QL05p040361:mrna">
    <property type="protein sequence ID" value="QL05p040361:mrna"/>
    <property type="gene ID" value="QL05p040361"/>
</dbReference>
<dbReference type="InterPro" id="IPR002885">
    <property type="entry name" value="PPR_rpt"/>
</dbReference>
<dbReference type="Pfam" id="PF13041">
    <property type="entry name" value="PPR_2"/>
    <property type="match status" value="2"/>
</dbReference>
<accession>A0A7N2LPT8</accession>
<proteinExistence type="inferred from homology"/>
<dbReference type="Gene3D" id="1.25.40.10">
    <property type="entry name" value="Tetratricopeptide repeat domain"/>
    <property type="match status" value="4"/>
</dbReference>
<dbReference type="Proteomes" id="UP000594261">
    <property type="component" value="Chromosome 5"/>
</dbReference>
<dbReference type="Pfam" id="PF20430">
    <property type="entry name" value="Eplus_motif"/>
    <property type="match status" value="1"/>
</dbReference>
<evidence type="ECO:0000259" key="4">
    <source>
        <dbReference type="Pfam" id="PF14432"/>
    </source>
</evidence>
<dbReference type="Pfam" id="PF01535">
    <property type="entry name" value="PPR"/>
    <property type="match status" value="3"/>
</dbReference>
<dbReference type="FunFam" id="1.25.40.10:FF:002148">
    <property type="entry name" value="Pentatricopeptide repeat-containing protein At2g29760, chloroplastic"/>
    <property type="match status" value="1"/>
</dbReference>
<evidence type="ECO:0000313" key="5">
    <source>
        <dbReference type="EnsemblPlants" id="QL05p040361:mrna"/>
    </source>
</evidence>
<dbReference type="OMA" id="CIHAYVK"/>
<name>A0A7N2LPT8_QUELO</name>
<dbReference type="InterPro" id="IPR046848">
    <property type="entry name" value="E_motif"/>
</dbReference>
<dbReference type="InterPro" id="IPR046849">
    <property type="entry name" value="E2_motif"/>
</dbReference>
<dbReference type="GO" id="GO:0003723">
    <property type="term" value="F:RNA binding"/>
    <property type="evidence" value="ECO:0007669"/>
    <property type="project" value="InterPro"/>
</dbReference>
<dbReference type="AlphaFoldDB" id="A0A7N2LPT8"/>
<dbReference type="NCBIfam" id="TIGR00756">
    <property type="entry name" value="PPR"/>
    <property type="match status" value="4"/>
</dbReference>
<keyword evidence="6" id="KW-1185">Reference proteome</keyword>
<dbReference type="PROSITE" id="PS51375">
    <property type="entry name" value="PPR"/>
    <property type="match status" value="3"/>
</dbReference>
<organism evidence="5 6">
    <name type="scientific">Quercus lobata</name>
    <name type="common">Valley oak</name>
    <dbReference type="NCBI Taxonomy" id="97700"/>
    <lineage>
        <taxon>Eukaryota</taxon>
        <taxon>Viridiplantae</taxon>
        <taxon>Streptophyta</taxon>
        <taxon>Embryophyta</taxon>
        <taxon>Tracheophyta</taxon>
        <taxon>Spermatophyta</taxon>
        <taxon>Magnoliopsida</taxon>
        <taxon>eudicotyledons</taxon>
        <taxon>Gunneridae</taxon>
        <taxon>Pentapetalae</taxon>
        <taxon>rosids</taxon>
        <taxon>fabids</taxon>
        <taxon>Fagales</taxon>
        <taxon>Fagaceae</taxon>
        <taxon>Quercus</taxon>
    </lineage>
</organism>
<evidence type="ECO:0000256" key="1">
    <source>
        <dbReference type="ARBA" id="ARBA00006643"/>
    </source>
</evidence>
<dbReference type="GO" id="GO:0008270">
    <property type="term" value="F:zinc ion binding"/>
    <property type="evidence" value="ECO:0007669"/>
    <property type="project" value="InterPro"/>
</dbReference>
<comment type="similarity">
    <text evidence="1">Belongs to the PPR family. PCMP-H subfamily.</text>
</comment>
<evidence type="ECO:0000313" key="6">
    <source>
        <dbReference type="Proteomes" id="UP000594261"/>
    </source>
</evidence>
<dbReference type="GO" id="GO:0009451">
    <property type="term" value="P:RNA modification"/>
    <property type="evidence" value="ECO:0007669"/>
    <property type="project" value="InterPro"/>
</dbReference>
<dbReference type="InterPro" id="IPR032867">
    <property type="entry name" value="DYW_dom"/>
</dbReference>
<sequence length="654" mass="73202">MLRTGLFFDPFSDGKLITASALSPFSSLDYARQLFDQIPQPNLFTWNTLIRAYASSPDPTQSLLVFLQLLHHCEHFPDKFTFPFVIKAASELKAFQVGRAFHGMAIKGSLSSDVYILNSLVHFYGSCGDLDLAYAVFVKTPQKDVVSWNSMIAAFAQGGCPEEALELFRVMEKENVKPNDVTMVGVLSACTKKLDLEFGRWVCSYIERNEINVNLTLSNAMLDMHMKWEYDEAQHVFDAMPRKDIAAWNALISAFEQNGKPKEALAVFRELQLSKDAKPDEVTLVCALSASAQLGAMDLGRWIDVYIKKHGIKLNCHLTTSLIDMYAKCGDLEKALEVFYSVERKDVFVWSATIAGLAMHGHGRAALDLFSKMLEAKVKPNAVTFTNLLCACSHRGLVNEGQRLFYQMEPVYGVVPGEKHYACMVDILGRSGLLQEAVKLIEKMPILPTASVWGALLGACRLHGNIELAEQACSHLLELDPRNHGAYVLLSNIYAKTGKWDRVSGLRKIMRDFGLKKEPGCSSIEVNGIVHEFLVGDNSHKLSKEIYSKLDEIAAKLKSVGYVPNKSHLLQLVEEEDVKEQALNLHSEKLAIAYGLISMGPSQLIRVVKNLRVCGDCHSVAKLISGLYDREILLRDRYRFHHFRGGNCSCMDYW</sequence>
<dbReference type="Pfam" id="PF14432">
    <property type="entry name" value="DYW_deaminase"/>
    <property type="match status" value="1"/>
</dbReference>
<reference evidence="5 6" key="1">
    <citation type="journal article" date="2016" name="G3 (Bethesda)">
        <title>First Draft Assembly and Annotation of the Genome of a California Endemic Oak Quercus lobata Nee (Fagaceae).</title>
        <authorList>
            <person name="Sork V.L."/>
            <person name="Fitz-Gibbon S.T."/>
            <person name="Puiu D."/>
            <person name="Crepeau M."/>
            <person name="Gugger P.F."/>
            <person name="Sherman R."/>
            <person name="Stevens K."/>
            <person name="Langley C.H."/>
            <person name="Pellegrini M."/>
            <person name="Salzberg S.L."/>
        </authorList>
    </citation>
    <scope>NUCLEOTIDE SEQUENCE [LARGE SCALE GENOMIC DNA]</scope>
    <source>
        <strain evidence="5 6">cv. SW786</strain>
    </source>
</reference>
<protein>
    <recommendedName>
        <fullName evidence="4">DYW domain-containing protein</fullName>
    </recommendedName>
</protein>
<dbReference type="InterPro" id="IPR046960">
    <property type="entry name" value="PPR_At4g14850-like_plant"/>
</dbReference>
<dbReference type="InParanoid" id="A0A7N2LPT8"/>
<dbReference type="EnsemblPlants" id="QL05p040361:mrna">
    <property type="protein sequence ID" value="QL05p040361:mrna"/>
    <property type="gene ID" value="QL05p040361"/>
</dbReference>
<dbReference type="SUPFAM" id="SSF48452">
    <property type="entry name" value="TPR-like"/>
    <property type="match status" value="2"/>
</dbReference>
<feature type="repeat" description="PPR" evidence="3">
    <location>
        <begin position="346"/>
        <end position="380"/>
    </location>
</feature>
<dbReference type="PANTHER" id="PTHR47926:SF452">
    <property type="entry name" value="PENTATRICOPEPTIDE REPEAT-CONTAINING PROTEIN"/>
    <property type="match status" value="1"/>
</dbReference>
<dbReference type="FunFam" id="1.25.40.10:FF:002144">
    <property type="entry name" value="Pentatricopeptide repeat-containing protein, chloroplastic"/>
    <property type="match status" value="1"/>
</dbReference>
<dbReference type="EMBL" id="LRBV02000005">
    <property type="status" value="NOT_ANNOTATED_CDS"/>
    <property type="molecule type" value="Genomic_DNA"/>
</dbReference>
<dbReference type="PANTHER" id="PTHR47926">
    <property type="entry name" value="PENTATRICOPEPTIDE REPEAT-CONTAINING PROTEIN"/>
    <property type="match status" value="1"/>
</dbReference>
<evidence type="ECO:0000256" key="3">
    <source>
        <dbReference type="PROSITE-ProRule" id="PRU00708"/>
    </source>
</evidence>
<dbReference type="FunFam" id="1.25.40.10:FF:000427">
    <property type="entry name" value="Pentatricopeptide repeat-containing protein chloroplastic"/>
    <property type="match status" value="1"/>
</dbReference>
<reference evidence="5" key="2">
    <citation type="submission" date="2021-01" db="UniProtKB">
        <authorList>
            <consortium name="EnsemblPlants"/>
        </authorList>
    </citation>
    <scope>IDENTIFICATION</scope>
</reference>
<evidence type="ECO:0000256" key="2">
    <source>
        <dbReference type="ARBA" id="ARBA00022737"/>
    </source>
</evidence>
<dbReference type="Pfam" id="PF20431">
    <property type="entry name" value="E_motif"/>
    <property type="match status" value="1"/>
</dbReference>
<keyword evidence="2" id="KW-0677">Repeat</keyword>
<dbReference type="FunCoup" id="A0A7N2LPT8">
    <property type="interactions" value="53"/>
</dbReference>
<feature type="repeat" description="PPR" evidence="3">
    <location>
        <begin position="144"/>
        <end position="178"/>
    </location>
</feature>
<dbReference type="InterPro" id="IPR011990">
    <property type="entry name" value="TPR-like_helical_dom_sf"/>
</dbReference>